<gene>
    <name evidence="3" type="ORF">A3D03_06385</name>
</gene>
<protein>
    <recommendedName>
        <fullName evidence="5">GTP-dependent dephospho-CoA kinase</fullName>
    </recommendedName>
</protein>
<accession>A0A1F6AAL8</accession>
<dbReference type="EMBL" id="MFJN01000021">
    <property type="protein sequence ID" value="OGG21482.1"/>
    <property type="molecule type" value="Genomic_DNA"/>
</dbReference>
<dbReference type="GO" id="GO:0015937">
    <property type="term" value="P:coenzyme A biosynthetic process"/>
    <property type="evidence" value="ECO:0007669"/>
    <property type="project" value="InterPro"/>
</dbReference>
<evidence type="ECO:0000256" key="1">
    <source>
        <dbReference type="ARBA" id="ARBA00022741"/>
    </source>
</evidence>
<sequence>MEKLKPYGYKIPENLRSNLKLPQDILLKNKNSFEKVLPRLIQELRTHRLNLLITVGDQVTKFANQYKINTDLAVVDFRVKRRKIYSSMRDLYFKSGRGGLSNVITVKNDPGKITKTLVSAIRVSLDRIISDGKSRIIKVNGEEDLAAVPAIILSPLGSVVIYGQPDRGVVVVRVTEEKKSQLIKMLEENIGDGP</sequence>
<dbReference type="HAMAP" id="MF_00590">
    <property type="entry name" value="Dephospho_CoA_kinase_GTP_dep"/>
    <property type="match status" value="1"/>
</dbReference>
<dbReference type="InterPro" id="IPR007164">
    <property type="entry name" value="GTP-dep_dephospho-CoA_kin"/>
</dbReference>
<dbReference type="PANTHER" id="PTHR40732:SF1">
    <property type="entry name" value="GTP-DEPENDENT DEPHOSPHO-COA KINASE"/>
    <property type="match status" value="1"/>
</dbReference>
<dbReference type="PANTHER" id="PTHR40732">
    <property type="entry name" value="UPF0218 PROTEIN TK1697"/>
    <property type="match status" value="1"/>
</dbReference>
<reference evidence="3 4" key="1">
    <citation type="journal article" date="2016" name="Nat. Commun.">
        <title>Thousands of microbial genomes shed light on interconnected biogeochemical processes in an aquifer system.</title>
        <authorList>
            <person name="Anantharaman K."/>
            <person name="Brown C.T."/>
            <person name="Hug L.A."/>
            <person name="Sharon I."/>
            <person name="Castelle C.J."/>
            <person name="Probst A.J."/>
            <person name="Thomas B.C."/>
            <person name="Singh A."/>
            <person name="Wilkins M.J."/>
            <person name="Karaoz U."/>
            <person name="Brodie E.L."/>
            <person name="Williams K.H."/>
            <person name="Hubbard S.S."/>
            <person name="Banfield J.F."/>
        </authorList>
    </citation>
    <scope>NUCLEOTIDE SEQUENCE [LARGE SCALE GENOMIC DNA]</scope>
</reference>
<dbReference type="GO" id="GO:0016301">
    <property type="term" value="F:kinase activity"/>
    <property type="evidence" value="ECO:0007669"/>
    <property type="project" value="InterPro"/>
</dbReference>
<evidence type="ECO:0000256" key="2">
    <source>
        <dbReference type="ARBA" id="ARBA00023134"/>
    </source>
</evidence>
<dbReference type="GO" id="GO:0005525">
    <property type="term" value="F:GTP binding"/>
    <property type="evidence" value="ECO:0007669"/>
    <property type="project" value="UniProtKB-KW"/>
</dbReference>
<evidence type="ECO:0000313" key="3">
    <source>
        <dbReference type="EMBL" id="OGG21482.1"/>
    </source>
</evidence>
<keyword evidence="2" id="KW-0342">GTP-binding</keyword>
<evidence type="ECO:0000313" key="4">
    <source>
        <dbReference type="Proteomes" id="UP000177092"/>
    </source>
</evidence>
<dbReference type="Proteomes" id="UP000177092">
    <property type="component" value="Unassembled WGS sequence"/>
</dbReference>
<dbReference type="AlphaFoldDB" id="A0A1F6AAL8"/>
<comment type="caution">
    <text evidence="3">The sequence shown here is derived from an EMBL/GenBank/DDBJ whole genome shotgun (WGS) entry which is preliminary data.</text>
</comment>
<organism evidence="3 4">
    <name type="scientific">Candidatus Gottesmanbacteria bacterium RIFCSPHIGHO2_02_FULL_40_13</name>
    <dbReference type="NCBI Taxonomy" id="1798384"/>
    <lineage>
        <taxon>Bacteria</taxon>
        <taxon>Candidatus Gottesmaniibacteriota</taxon>
    </lineage>
</organism>
<dbReference type="Pfam" id="PF04019">
    <property type="entry name" value="DUF359"/>
    <property type="match status" value="1"/>
</dbReference>
<name>A0A1F6AAL8_9BACT</name>
<evidence type="ECO:0008006" key="5">
    <source>
        <dbReference type="Google" id="ProtNLM"/>
    </source>
</evidence>
<dbReference type="STRING" id="1798384.A3D03_06385"/>
<dbReference type="PIRSF" id="PIRSF006533">
    <property type="entry name" value="UCP006533"/>
    <property type="match status" value="1"/>
</dbReference>
<proteinExistence type="inferred from homology"/>
<keyword evidence="1" id="KW-0547">Nucleotide-binding</keyword>